<evidence type="ECO:0000256" key="2">
    <source>
        <dbReference type="ARBA" id="ARBA00008127"/>
    </source>
</evidence>
<keyword evidence="3 6" id="KW-0964">Secreted</keyword>
<evidence type="ECO:0000256" key="5">
    <source>
        <dbReference type="ARBA" id="ARBA00023157"/>
    </source>
</evidence>
<comment type="subcellular location">
    <subcellularLocation>
        <location evidence="1 6">Secreted</location>
    </subcellularLocation>
</comment>
<evidence type="ECO:0000256" key="6">
    <source>
        <dbReference type="RuleBase" id="RU367102"/>
    </source>
</evidence>
<accession>A0A811PFH1</accession>
<keyword evidence="4" id="KW-0732">Signal</keyword>
<dbReference type="Proteomes" id="UP000604825">
    <property type="component" value="Unassembled WGS sequence"/>
</dbReference>
<sequence>MCWAWALAKPFCMLPAPRRCVNVMSAGAARRLRWQHRAACSLLLFFFVVVLPLLVFMAQEAAPTCYAGGHQDPAHHVGEDPRSPPVTILSDDGREHAEEQQQLMSRLGSKPPCCDRKCGACAPCKAVQVRAGANYEPVWWKCKCGGAVFDP</sequence>
<keyword evidence="8" id="KW-0472">Membrane</keyword>
<protein>
    <recommendedName>
        <fullName evidence="6">Epidermal patterning factor-like protein</fullName>
    </recommendedName>
</protein>
<comment type="similarity">
    <text evidence="2 6">Belongs to the plant cysteine rich small secretory peptide family. Epidermal patterning factor subfamily.</text>
</comment>
<proteinExistence type="inferred from homology"/>
<dbReference type="InterPro" id="IPR039455">
    <property type="entry name" value="EPFL"/>
</dbReference>
<evidence type="ECO:0000313" key="9">
    <source>
        <dbReference type="EMBL" id="CAD6240266.1"/>
    </source>
</evidence>
<dbReference type="EMBL" id="CAJGYO010000006">
    <property type="protein sequence ID" value="CAD6240266.1"/>
    <property type="molecule type" value="Genomic_DNA"/>
</dbReference>
<keyword evidence="10" id="KW-1185">Reference proteome</keyword>
<evidence type="ECO:0000313" key="10">
    <source>
        <dbReference type="Proteomes" id="UP000604825"/>
    </source>
</evidence>
<feature type="transmembrane region" description="Helical" evidence="8">
    <location>
        <begin position="38"/>
        <end position="58"/>
    </location>
</feature>
<name>A0A811PFH1_9POAL</name>
<organism evidence="9 10">
    <name type="scientific">Miscanthus lutarioriparius</name>
    <dbReference type="NCBI Taxonomy" id="422564"/>
    <lineage>
        <taxon>Eukaryota</taxon>
        <taxon>Viridiplantae</taxon>
        <taxon>Streptophyta</taxon>
        <taxon>Embryophyta</taxon>
        <taxon>Tracheophyta</taxon>
        <taxon>Spermatophyta</taxon>
        <taxon>Magnoliopsida</taxon>
        <taxon>Liliopsida</taxon>
        <taxon>Poales</taxon>
        <taxon>Poaceae</taxon>
        <taxon>PACMAD clade</taxon>
        <taxon>Panicoideae</taxon>
        <taxon>Andropogonodae</taxon>
        <taxon>Andropogoneae</taxon>
        <taxon>Saccharinae</taxon>
        <taxon>Miscanthus</taxon>
    </lineage>
</organism>
<gene>
    <name evidence="9" type="ORF">NCGR_LOCUS26896</name>
</gene>
<reference evidence="9" key="1">
    <citation type="submission" date="2020-10" db="EMBL/GenBank/DDBJ databases">
        <authorList>
            <person name="Han B."/>
            <person name="Lu T."/>
            <person name="Zhao Q."/>
            <person name="Huang X."/>
            <person name="Zhao Y."/>
        </authorList>
    </citation>
    <scope>NUCLEOTIDE SEQUENCE</scope>
</reference>
<evidence type="ECO:0000256" key="8">
    <source>
        <dbReference type="SAM" id="Phobius"/>
    </source>
</evidence>
<evidence type="ECO:0000256" key="7">
    <source>
        <dbReference type="SAM" id="MobiDB-lite"/>
    </source>
</evidence>
<dbReference type="Pfam" id="PF17181">
    <property type="entry name" value="EPF"/>
    <property type="match status" value="1"/>
</dbReference>
<evidence type="ECO:0000256" key="1">
    <source>
        <dbReference type="ARBA" id="ARBA00004613"/>
    </source>
</evidence>
<dbReference type="AlphaFoldDB" id="A0A811PFH1"/>
<keyword evidence="6" id="KW-0217">Developmental protein</keyword>
<feature type="compositionally biased region" description="Basic and acidic residues" evidence="7">
    <location>
        <begin position="72"/>
        <end position="82"/>
    </location>
</feature>
<keyword evidence="5" id="KW-1015">Disulfide bond</keyword>
<evidence type="ECO:0000256" key="4">
    <source>
        <dbReference type="ARBA" id="ARBA00022729"/>
    </source>
</evidence>
<dbReference type="OrthoDB" id="645396at2759"/>
<feature type="region of interest" description="Disordered" evidence="7">
    <location>
        <begin position="72"/>
        <end position="95"/>
    </location>
</feature>
<comment type="function">
    <text evidence="6">Controls stomatal patterning.</text>
</comment>
<dbReference type="GO" id="GO:0005576">
    <property type="term" value="C:extracellular region"/>
    <property type="evidence" value="ECO:0007669"/>
    <property type="project" value="UniProtKB-SubCell"/>
</dbReference>
<dbReference type="PANTHER" id="PTHR33109:SF74">
    <property type="entry name" value="EPIDERMAL PATTERNING FACTOR-LIKE PROTEIN"/>
    <property type="match status" value="1"/>
</dbReference>
<comment type="caution">
    <text evidence="9">The sequence shown here is derived from an EMBL/GenBank/DDBJ whole genome shotgun (WGS) entry which is preliminary data.</text>
</comment>
<dbReference type="PANTHER" id="PTHR33109">
    <property type="entry name" value="EPIDERMAL PATTERNING FACTOR-LIKE PROTEIN 4"/>
    <property type="match status" value="1"/>
</dbReference>
<evidence type="ECO:0000256" key="3">
    <source>
        <dbReference type="ARBA" id="ARBA00022525"/>
    </source>
</evidence>
<dbReference type="GO" id="GO:0010052">
    <property type="term" value="P:guard cell differentiation"/>
    <property type="evidence" value="ECO:0007669"/>
    <property type="project" value="UniProtKB-UniRule"/>
</dbReference>
<keyword evidence="8" id="KW-1133">Transmembrane helix</keyword>
<keyword evidence="8" id="KW-0812">Transmembrane</keyword>